<dbReference type="Proteomes" id="UP000783686">
    <property type="component" value="Unassembled WGS sequence"/>
</dbReference>
<feature type="transmembrane region" description="Helical" evidence="1">
    <location>
        <begin position="266"/>
        <end position="289"/>
    </location>
</feature>
<dbReference type="Proteomes" id="UP000614601">
    <property type="component" value="Unassembled WGS sequence"/>
</dbReference>
<dbReference type="PANTHER" id="PTHR22941:SF26">
    <property type="entry name" value="SERPENTINE RECEPTOR, CLASS H"/>
    <property type="match status" value="1"/>
</dbReference>
<feature type="transmembrane region" description="Helical" evidence="1">
    <location>
        <begin position="301"/>
        <end position="328"/>
    </location>
</feature>
<feature type="transmembrane region" description="Helical" evidence="1">
    <location>
        <begin position="24"/>
        <end position="42"/>
    </location>
</feature>
<feature type="transmembrane region" description="Helical" evidence="1">
    <location>
        <begin position="408"/>
        <end position="432"/>
    </location>
</feature>
<feature type="transmembrane region" description="Helical" evidence="1">
    <location>
        <begin position="235"/>
        <end position="259"/>
    </location>
</feature>
<gene>
    <name evidence="2" type="ORF">BOKJ2_LOCUS1672</name>
</gene>
<evidence type="ECO:0000313" key="2">
    <source>
        <dbReference type="EMBL" id="CAD5206988.1"/>
    </source>
</evidence>
<protein>
    <submittedName>
        <fullName evidence="2">Uncharacterized protein</fullName>
    </submittedName>
</protein>
<keyword evidence="1" id="KW-1133">Transmembrane helix</keyword>
<feature type="transmembrane region" description="Helical" evidence="1">
    <location>
        <begin position="62"/>
        <end position="86"/>
    </location>
</feature>
<keyword evidence="1" id="KW-0472">Membrane</keyword>
<keyword evidence="1" id="KW-0812">Transmembrane</keyword>
<evidence type="ECO:0000256" key="1">
    <source>
        <dbReference type="SAM" id="Phobius"/>
    </source>
</evidence>
<feature type="transmembrane region" description="Helical" evidence="1">
    <location>
        <begin position="349"/>
        <end position="371"/>
    </location>
</feature>
<feature type="transmembrane region" description="Helical" evidence="1">
    <location>
        <begin position="200"/>
        <end position="223"/>
    </location>
</feature>
<dbReference type="AlphaFoldDB" id="A0A811JUP1"/>
<dbReference type="InterPro" id="IPR019422">
    <property type="entry name" value="7TM_GPCR_serpentine_rcpt_Srh"/>
</dbReference>
<proteinExistence type="predicted"/>
<dbReference type="PANTHER" id="PTHR22941">
    <property type="entry name" value="SERPENTINE RECEPTOR"/>
    <property type="match status" value="1"/>
</dbReference>
<organism evidence="2 3">
    <name type="scientific">Bursaphelenchus okinawaensis</name>
    <dbReference type="NCBI Taxonomy" id="465554"/>
    <lineage>
        <taxon>Eukaryota</taxon>
        <taxon>Metazoa</taxon>
        <taxon>Ecdysozoa</taxon>
        <taxon>Nematoda</taxon>
        <taxon>Chromadorea</taxon>
        <taxon>Rhabditida</taxon>
        <taxon>Tylenchina</taxon>
        <taxon>Tylenchomorpha</taxon>
        <taxon>Aphelenchoidea</taxon>
        <taxon>Aphelenchoididae</taxon>
        <taxon>Bursaphelenchus</taxon>
    </lineage>
</organism>
<dbReference type="EMBL" id="CAJFDH010000001">
    <property type="protein sequence ID" value="CAD5206988.1"/>
    <property type="molecule type" value="Genomic_DNA"/>
</dbReference>
<feature type="transmembrane region" description="Helical" evidence="1">
    <location>
        <begin position="98"/>
        <end position="118"/>
    </location>
</feature>
<name>A0A811JUP1_9BILA</name>
<accession>A0A811JUP1</accession>
<feature type="transmembrane region" description="Helical" evidence="1">
    <location>
        <begin position="158"/>
        <end position="179"/>
    </location>
</feature>
<keyword evidence="3" id="KW-1185">Reference proteome</keyword>
<feature type="transmembrane region" description="Helical" evidence="1">
    <location>
        <begin position="453"/>
        <end position="478"/>
    </location>
</feature>
<dbReference type="EMBL" id="CAJFCW020000001">
    <property type="protein sequence ID" value="CAG9083930.1"/>
    <property type="molecule type" value="Genomic_DNA"/>
</dbReference>
<dbReference type="OrthoDB" id="5873607at2759"/>
<dbReference type="InterPro" id="IPR053220">
    <property type="entry name" value="Nematode_rcpt-like_serp_H"/>
</dbReference>
<comment type="caution">
    <text evidence="2">The sequence shown here is derived from an EMBL/GenBank/DDBJ whole genome shotgun (WGS) entry which is preliminary data.</text>
</comment>
<sequence>MGILLSEDELPSDELLYFYKQYELVVLIVSVVLVVTTVAVMINSSTRSLNKYKWFLLHELVWSALFDIACGCIGAVTLFPIPCYYGTSYASSLSLQHLIVYFFVAAVATLGKVLPFVANFPNQADQRQYLSNLDPVLSRVFDTHPVLCFSNEINVTRLLIVCVTLIGVQPFLFFFALYFMFKSIKSANLSPKSQKLQYMLFWSLVAQISALVVFMIVPALFFFLGPILGLRNNPIISLFCFCVFILHTPADCIMIMYYIKPYRSSLIFNTCSTFMGCIVIFPVPCFYGVNVAGLLSNNWLVLYFFVGVNSFVGKVYAICLQFEHVYYDTLLMGSRYRYIMAAVNEYGEITFRVFIFLIILITINVPIVATFPKQHVQKSFLTNLDDVFYNLYSQYNLLCFTEGTDSTIVLISLLFFCSFIIFCFISALYFIYNNIIITGNPATLKLQFMFFRSLSAQMGVTMLVILVPGFFFCLTPIIKLPYLPLYSMACICLFNCHLIAECFMILYCIVPFRRFCIYLVLKIKKNAKRRVASKN</sequence>
<dbReference type="Pfam" id="PF10318">
    <property type="entry name" value="7TM_GPCR_Srh"/>
    <property type="match status" value="2"/>
</dbReference>
<reference evidence="2" key="1">
    <citation type="submission" date="2020-09" db="EMBL/GenBank/DDBJ databases">
        <authorList>
            <person name="Kikuchi T."/>
        </authorList>
    </citation>
    <scope>NUCLEOTIDE SEQUENCE</scope>
    <source>
        <strain evidence="2">SH1</strain>
    </source>
</reference>
<evidence type="ECO:0000313" key="3">
    <source>
        <dbReference type="Proteomes" id="UP000614601"/>
    </source>
</evidence>